<name>A0A0B1T324_OESDE</name>
<keyword evidence="1" id="KW-1133">Transmembrane helix</keyword>
<dbReference type="AlphaFoldDB" id="A0A0B1T324"/>
<reference evidence="2 3" key="1">
    <citation type="submission" date="2014-03" db="EMBL/GenBank/DDBJ databases">
        <title>Draft genome of the hookworm Oesophagostomum dentatum.</title>
        <authorList>
            <person name="Mitreva M."/>
        </authorList>
    </citation>
    <scope>NUCLEOTIDE SEQUENCE [LARGE SCALE GENOMIC DNA]</scope>
    <source>
        <strain evidence="2 3">OD-Hann</strain>
    </source>
</reference>
<sequence>MSERYTRYRDPVLLYVSMSFCSHSSLLCWFPNFRFANMYTNAQQIVSRIFRYYSYFCAAILQCFLLFFSLYFALLLKILVLVDLGQMSFPNVLEVMSYEVWEGTTA</sequence>
<proteinExistence type="predicted"/>
<keyword evidence="1" id="KW-0472">Membrane</keyword>
<evidence type="ECO:0000313" key="3">
    <source>
        <dbReference type="Proteomes" id="UP000053660"/>
    </source>
</evidence>
<accession>A0A0B1T324</accession>
<evidence type="ECO:0000313" key="2">
    <source>
        <dbReference type="EMBL" id="KHJ90162.1"/>
    </source>
</evidence>
<gene>
    <name evidence="2" type="ORF">OESDEN_09999</name>
</gene>
<protein>
    <submittedName>
        <fullName evidence="2">Uncharacterized protein</fullName>
    </submittedName>
</protein>
<evidence type="ECO:0000256" key="1">
    <source>
        <dbReference type="SAM" id="Phobius"/>
    </source>
</evidence>
<keyword evidence="1" id="KW-0812">Transmembrane</keyword>
<keyword evidence="3" id="KW-1185">Reference proteome</keyword>
<dbReference type="Proteomes" id="UP000053660">
    <property type="component" value="Unassembled WGS sequence"/>
</dbReference>
<organism evidence="2 3">
    <name type="scientific">Oesophagostomum dentatum</name>
    <name type="common">Nodular worm</name>
    <dbReference type="NCBI Taxonomy" id="61180"/>
    <lineage>
        <taxon>Eukaryota</taxon>
        <taxon>Metazoa</taxon>
        <taxon>Ecdysozoa</taxon>
        <taxon>Nematoda</taxon>
        <taxon>Chromadorea</taxon>
        <taxon>Rhabditida</taxon>
        <taxon>Rhabditina</taxon>
        <taxon>Rhabditomorpha</taxon>
        <taxon>Strongyloidea</taxon>
        <taxon>Strongylidae</taxon>
        <taxon>Oesophagostomum</taxon>
    </lineage>
</organism>
<feature type="transmembrane region" description="Helical" evidence="1">
    <location>
        <begin position="52"/>
        <end position="80"/>
    </location>
</feature>
<dbReference type="EMBL" id="KN553319">
    <property type="protein sequence ID" value="KHJ90162.1"/>
    <property type="molecule type" value="Genomic_DNA"/>
</dbReference>